<dbReference type="Proteomes" id="UP000006591">
    <property type="component" value="Chromosome 1"/>
</dbReference>
<dbReference type="Gramene" id="ONIVA01G43310.1">
    <property type="protein sequence ID" value="ONIVA01G43310.1"/>
    <property type="gene ID" value="ONIVA01G43310"/>
</dbReference>
<sequence length="150" mass="16073">MAALVAEEEVVVEAAPVRLGRARGLHSAPWHAARAQHIILLVAILPSALRVQCRGLRPPPRPGYFVTGEDAASFSCLPGLSDPELPSFSPVVSTAATVFAGVAPPSSSPTLPQRPPLRPPARRKERERGEMTWQPDMWGPRGSHAYSATT</sequence>
<dbReference type="EnsemblPlants" id="ONIVA01G43310.1">
    <property type="protein sequence ID" value="ONIVA01G43310.1"/>
    <property type="gene ID" value="ONIVA01G43310"/>
</dbReference>
<reference evidence="2" key="1">
    <citation type="submission" date="2015-04" db="UniProtKB">
        <authorList>
            <consortium name="EnsemblPlants"/>
        </authorList>
    </citation>
    <scope>IDENTIFICATION</scope>
    <source>
        <strain evidence="2">SL10</strain>
    </source>
</reference>
<feature type="region of interest" description="Disordered" evidence="1">
    <location>
        <begin position="102"/>
        <end position="150"/>
    </location>
</feature>
<keyword evidence="3" id="KW-1185">Reference proteome</keyword>
<dbReference type="HOGENOM" id="CLU_1743453_0_0_1"/>
<evidence type="ECO:0000256" key="1">
    <source>
        <dbReference type="SAM" id="MobiDB-lite"/>
    </source>
</evidence>
<accession>A0A0E0FW72</accession>
<organism evidence="2">
    <name type="scientific">Oryza nivara</name>
    <name type="common">Indian wild rice</name>
    <name type="synonym">Oryza sativa f. spontanea</name>
    <dbReference type="NCBI Taxonomy" id="4536"/>
    <lineage>
        <taxon>Eukaryota</taxon>
        <taxon>Viridiplantae</taxon>
        <taxon>Streptophyta</taxon>
        <taxon>Embryophyta</taxon>
        <taxon>Tracheophyta</taxon>
        <taxon>Spermatophyta</taxon>
        <taxon>Magnoliopsida</taxon>
        <taxon>Liliopsida</taxon>
        <taxon>Poales</taxon>
        <taxon>Poaceae</taxon>
        <taxon>BOP clade</taxon>
        <taxon>Oryzoideae</taxon>
        <taxon>Oryzeae</taxon>
        <taxon>Oryzinae</taxon>
        <taxon>Oryza</taxon>
    </lineage>
</organism>
<name>A0A0E0FW72_ORYNI</name>
<protein>
    <submittedName>
        <fullName evidence="2">Uncharacterized protein</fullName>
    </submittedName>
</protein>
<evidence type="ECO:0000313" key="2">
    <source>
        <dbReference type="EnsemblPlants" id="ONIVA01G43310.1"/>
    </source>
</evidence>
<evidence type="ECO:0000313" key="3">
    <source>
        <dbReference type="Proteomes" id="UP000006591"/>
    </source>
</evidence>
<proteinExistence type="predicted"/>
<reference evidence="2" key="2">
    <citation type="submission" date="2018-04" db="EMBL/GenBank/DDBJ databases">
        <title>OnivRS2 (Oryza nivara Reference Sequence Version 2).</title>
        <authorList>
            <person name="Zhang J."/>
            <person name="Kudrna D."/>
            <person name="Lee S."/>
            <person name="Talag J."/>
            <person name="Rajasekar S."/>
            <person name="Welchert J."/>
            <person name="Hsing Y.-I."/>
            <person name="Wing R.A."/>
        </authorList>
    </citation>
    <scope>NUCLEOTIDE SEQUENCE [LARGE SCALE GENOMIC DNA]</scope>
</reference>
<dbReference type="AlphaFoldDB" id="A0A0E0FW72"/>